<feature type="compositionally biased region" description="Polar residues" evidence="7">
    <location>
        <begin position="960"/>
        <end position="969"/>
    </location>
</feature>
<feature type="compositionally biased region" description="Low complexity" evidence="7">
    <location>
        <begin position="947"/>
        <end position="959"/>
    </location>
</feature>
<evidence type="ECO:0000256" key="1">
    <source>
        <dbReference type="ARBA" id="ARBA00022737"/>
    </source>
</evidence>
<dbReference type="InterPro" id="IPR038248">
    <property type="entry name" value="Dicer_dimer_sf"/>
</dbReference>
<dbReference type="Gene3D" id="3.30.160.380">
    <property type="entry name" value="Dicer dimerisation domain"/>
    <property type="match status" value="1"/>
</dbReference>
<dbReference type="SUPFAM" id="SSF69065">
    <property type="entry name" value="RNase III domain-like"/>
    <property type="match status" value="2"/>
</dbReference>
<feature type="compositionally biased region" description="Basic and acidic residues" evidence="7">
    <location>
        <begin position="1981"/>
        <end position="1997"/>
    </location>
</feature>
<evidence type="ECO:0000256" key="2">
    <source>
        <dbReference type="ARBA" id="ARBA00022741"/>
    </source>
</evidence>
<evidence type="ECO:0000259" key="9">
    <source>
        <dbReference type="PROSITE" id="PS51192"/>
    </source>
</evidence>
<dbReference type="Gene3D" id="3.40.50.300">
    <property type="entry name" value="P-loop containing nucleotide triphosphate hydrolases"/>
    <property type="match status" value="2"/>
</dbReference>
<dbReference type="SMART" id="SM00487">
    <property type="entry name" value="DEXDc"/>
    <property type="match status" value="1"/>
</dbReference>
<feature type="region of interest" description="Disordered" evidence="7">
    <location>
        <begin position="328"/>
        <end position="389"/>
    </location>
</feature>
<dbReference type="PROSITE" id="PS51192">
    <property type="entry name" value="HELICASE_ATP_BIND_1"/>
    <property type="match status" value="1"/>
</dbReference>
<dbReference type="InterPro" id="IPR000999">
    <property type="entry name" value="RNase_III_dom"/>
</dbReference>
<protein>
    <submittedName>
        <fullName evidence="12">Dicer-like protein 1</fullName>
    </submittedName>
</protein>
<reference evidence="12" key="1">
    <citation type="submission" date="2022-07" db="EMBL/GenBank/DDBJ databases">
        <title>Phylogenomic reconstructions and comparative analyses of Kickxellomycotina fungi.</title>
        <authorList>
            <person name="Reynolds N.K."/>
            <person name="Stajich J.E."/>
            <person name="Barry K."/>
            <person name="Grigoriev I.V."/>
            <person name="Crous P."/>
            <person name="Smith M.E."/>
        </authorList>
    </citation>
    <scope>NUCLEOTIDE SEQUENCE</scope>
    <source>
        <strain evidence="12">BCRC 34381</strain>
    </source>
</reference>
<comment type="caution">
    <text evidence="12">The sequence shown here is derived from an EMBL/GenBank/DDBJ whole genome shotgun (WGS) entry which is preliminary data.</text>
</comment>
<dbReference type="GO" id="GO:0006396">
    <property type="term" value="P:RNA processing"/>
    <property type="evidence" value="ECO:0007669"/>
    <property type="project" value="InterPro"/>
</dbReference>
<feature type="compositionally biased region" description="Basic and acidic residues" evidence="7">
    <location>
        <begin position="1758"/>
        <end position="1767"/>
    </location>
</feature>
<sequence length="2031" mass="218908">MDSGHGDAAEVAATAAAPPLPIHMPRDYQLSLFRQALSSNSIVMLETGTGKTLVAVMLIQRFAQRAQDLQAAAAPAGTLQARRKVRVFLNTTVALVHQQARVIAANTDQTVIECIGAMGIDEWDEQTWSAKWSSAGVLVMTHQVLLNALRSGFVRISDIDLLVFDECHHARGNHPYTLIMREFYDHCREADRPHIFGMTASPLNARQTAETSVAHLQASLDAGICTVDLTAASGATLSTPTGICYEYKLPPEFDSTPLTVALIESCGPSKVIARGQRASPAILSLLGPFAVDQMWIYYIRHWHRAAILRPAPNRQLFGGVYARAPAEASTAQAEAPTAQAESEAEPGAETDLNAGVDACSGSDADVDDKADAESGANDKAEPSDDTQQSAAMDVEIDILQDIACLKRAMAIVREHGKVPTSTGAIRADADADSGAGAGAALLAGGWDHPVPQIRALAALRRPWDELRGQLTPQVNRLLGILQQWRDQPENLRGIVFTSRRITAVLLVYIVSQIAEFDYIKADVLLGSSQKASGNVDRPIRGGSVRVASQLTLADFAAGKLNLVFATQVAEEGVDIQPCNLVIRFDMPKTATSLIQSRGRARMADSQFIVMVPEISTEQRMAMEREEGEAPVGSAVPVIPCAGDDSVAGEEQRDAPLAWNGAMEVDGGSPATKRQLLPEHAGTYTDYLKLVNLEECLREWCRGEAQVNNSTTSDGVIISNRRHKEYDRALLGLRSLLRVDSSSDTSLKEVWVEQGDRAGRVYIIVATQARITYMSAISIVYTYVQRLPQDMYCKLTPVITFEEVLYSNTDDDPPGNDPAAMTATAETAEDAGGVTVKKPSMPKTLFRCTFTLPSNAAIRRVSGPLMPNKKIAKQAAAYRTAKKLHQIGAIDDNLTPVVETVDDVEPSIMPVPKRDPKRGPKAVKGARASTDVYKIATASYFLPPTVDGSSGSASSSHSASNQDATSTAEQAPTDLEAKGDCSPAAEYRPIPWHVYLVSLKHPQSAAPTLIALVTVNRLPEDIEMPLFVQQYAKGSGAADASQTVIQPVYLGSQVLDQAQVDILASFSSQLLVRVLHMAMVYEVSEIGCLVAPMLADGTGIDLAFAEACFADRSIAYSSGQASYQHLVGTLVMDGLDGGHIKLVERTCDDLDIYSDVRRYHLQHSAGGLATPSGATSSGAGGTEGHSACSAEWQDAQPSKKRQRYGEKSKMSVRSLADWSAVKRMTRLLPPKGQGAGVPLLKVKYVSPALNYLVVAPTNLAGADEEPAASPAALAKAPEAFPDGFYTSPFFCASEPMALDDLHSLSLLPSLFARLEQLLLAEDVRSRLNLPARRESVREALTASSASADVNYERLETLGDAVLKYITTVMVFVAFPDAHEGILTSRRGRIICNAHLFDLAINIGLPPYILSQLFVKRDVRLPGKGWRRLPFIPGKWICCSPFVKSAGTDASSKEAAAKPGEEPSSAPKRAPVVPLAVCDSRTLSEKTIADTVESLLGACMRDSGLEGALTAARALGVVDDTWASWSTFANMWQSSVDARRQKMARLSSLRNEMIAAARIAEEAEALLLEVELDQSDVIYGPDACGVAGVAAIVSPERQLVANIDESTARNVESVLGYTFRDRALLTEALTHCSSLSLESKSYQRLEFLGDAVLDFLITQRYYDFQPALTPHRMTLVKHIAASNDLFAVALVCNGLHRFIRYNSPIIRNVLYDYEARLDRARQVWAEGQDSAEVGSEHDADTSVDGAACRDGEATDGADDELPHKSDIKRSARPSSLQAPANRPEIRHKASGGRGAANDIYKDLPPESWNIVQAPKILGDIFESLVGAIYVDSGMDHDTARRVYERLLCPFLDRFVDTGKLSLHPVIQCLLICQGWGCTVITWSGRAGADQLEFKEKYVCDVQAHGQTIATSTGESPRHARYNATSAFLQKIGAVVPNAIDGNMNTMHSLPTVGRAADGTEESTLDKLLKPICNCAERRQEEAEARAAAEEAKHLDEKATADAAGAAADGVEAAAARQADDTIADAGLEEGEIA</sequence>
<dbReference type="PANTHER" id="PTHR14950:SF37">
    <property type="entry name" value="ENDORIBONUCLEASE DICER"/>
    <property type="match status" value="1"/>
</dbReference>
<dbReference type="Gene3D" id="1.10.1520.10">
    <property type="entry name" value="Ribonuclease III domain"/>
    <property type="match status" value="2"/>
</dbReference>
<dbReference type="PROSITE" id="PS50142">
    <property type="entry name" value="RNASE_3_2"/>
    <property type="match status" value="2"/>
</dbReference>
<feature type="compositionally biased region" description="Basic and acidic residues" evidence="7">
    <location>
        <begin position="367"/>
        <end position="382"/>
    </location>
</feature>
<feature type="domain" description="Helicase ATP-binding" evidence="9">
    <location>
        <begin position="32"/>
        <end position="220"/>
    </location>
</feature>
<feature type="domain" description="RNase III" evidence="8">
    <location>
        <begin position="1606"/>
        <end position="1831"/>
    </location>
</feature>
<dbReference type="CDD" id="cd00593">
    <property type="entry name" value="RIBOc"/>
    <property type="match status" value="2"/>
</dbReference>
<keyword evidence="6" id="KW-0694">RNA-binding</keyword>
<dbReference type="Pfam" id="PF00270">
    <property type="entry name" value="DEAD"/>
    <property type="match status" value="1"/>
</dbReference>
<dbReference type="InterPro" id="IPR027417">
    <property type="entry name" value="P-loop_NTPase"/>
</dbReference>
<dbReference type="SUPFAM" id="SSF52540">
    <property type="entry name" value="P-loop containing nucleoside triphosphate hydrolases"/>
    <property type="match status" value="1"/>
</dbReference>
<feature type="domain" description="RNase III" evidence="8">
    <location>
        <begin position="1318"/>
        <end position="1502"/>
    </location>
</feature>
<dbReference type="GO" id="GO:0004525">
    <property type="term" value="F:ribonuclease III activity"/>
    <property type="evidence" value="ECO:0007669"/>
    <property type="project" value="InterPro"/>
</dbReference>
<dbReference type="InterPro" id="IPR014001">
    <property type="entry name" value="Helicase_ATP-bd"/>
</dbReference>
<dbReference type="PANTHER" id="PTHR14950">
    <property type="entry name" value="DICER-RELATED"/>
    <property type="match status" value="1"/>
</dbReference>
<dbReference type="SMART" id="SM00535">
    <property type="entry name" value="RIBOc"/>
    <property type="match status" value="2"/>
</dbReference>
<dbReference type="InterPro" id="IPR011545">
    <property type="entry name" value="DEAD/DEAH_box_helicase_dom"/>
</dbReference>
<evidence type="ECO:0000256" key="5">
    <source>
        <dbReference type="ARBA" id="ARBA00022840"/>
    </source>
</evidence>
<keyword evidence="3" id="KW-0378">Hydrolase</keyword>
<dbReference type="GO" id="GO:0031047">
    <property type="term" value="P:regulatory ncRNA-mediated gene silencing"/>
    <property type="evidence" value="ECO:0007669"/>
    <property type="project" value="UniProtKB-ARBA"/>
</dbReference>
<evidence type="ECO:0000256" key="4">
    <source>
        <dbReference type="ARBA" id="ARBA00022806"/>
    </source>
</evidence>
<evidence type="ECO:0000259" key="8">
    <source>
        <dbReference type="PROSITE" id="PS50142"/>
    </source>
</evidence>
<dbReference type="SMART" id="SM00490">
    <property type="entry name" value="HELICc"/>
    <property type="match status" value="1"/>
</dbReference>
<dbReference type="Pfam" id="PF03368">
    <property type="entry name" value="Dicer_dimer"/>
    <property type="match status" value="1"/>
</dbReference>
<dbReference type="GO" id="GO:0004386">
    <property type="term" value="F:helicase activity"/>
    <property type="evidence" value="ECO:0007669"/>
    <property type="project" value="UniProtKB-KW"/>
</dbReference>
<evidence type="ECO:0000313" key="12">
    <source>
        <dbReference type="EMBL" id="KAJ1736158.1"/>
    </source>
</evidence>
<name>A0A9W8CYE9_9FUNG</name>
<dbReference type="PROSITE" id="PS51194">
    <property type="entry name" value="HELICASE_CTER"/>
    <property type="match status" value="1"/>
</dbReference>
<keyword evidence="5" id="KW-0067">ATP-binding</keyword>
<dbReference type="PROSITE" id="PS00517">
    <property type="entry name" value="RNASE_3_1"/>
    <property type="match status" value="1"/>
</dbReference>
<dbReference type="InterPro" id="IPR005034">
    <property type="entry name" value="Dicer_dimerisation"/>
</dbReference>
<feature type="compositionally biased region" description="Low complexity" evidence="7">
    <location>
        <begin position="328"/>
        <end position="341"/>
    </location>
</feature>
<feature type="region of interest" description="Disordered" evidence="7">
    <location>
        <begin position="1981"/>
        <end position="2031"/>
    </location>
</feature>
<dbReference type="Pfam" id="PF00271">
    <property type="entry name" value="Helicase_C"/>
    <property type="match status" value="1"/>
</dbReference>
<dbReference type="GO" id="GO:0003723">
    <property type="term" value="F:RNA binding"/>
    <property type="evidence" value="ECO:0007669"/>
    <property type="project" value="UniProtKB-UniRule"/>
</dbReference>
<accession>A0A9W8CYE9</accession>
<feature type="region of interest" description="Disordered" evidence="7">
    <location>
        <begin position="945"/>
        <end position="981"/>
    </location>
</feature>
<evidence type="ECO:0000259" key="10">
    <source>
        <dbReference type="PROSITE" id="PS51194"/>
    </source>
</evidence>
<keyword evidence="2" id="KW-0547">Nucleotide-binding</keyword>
<organism evidence="12 13">
    <name type="scientific">Coemansia biformis</name>
    <dbReference type="NCBI Taxonomy" id="1286918"/>
    <lineage>
        <taxon>Eukaryota</taxon>
        <taxon>Fungi</taxon>
        <taxon>Fungi incertae sedis</taxon>
        <taxon>Zoopagomycota</taxon>
        <taxon>Kickxellomycotina</taxon>
        <taxon>Kickxellomycetes</taxon>
        <taxon>Kickxellales</taxon>
        <taxon>Kickxellaceae</taxon>
        <taxon>Coemansia</taxon>
    </lineage>
</organism>
<proteinExistence type="inferred from homology"/>
<evidence type="ECO:0000259" key="11">
    <source>
        <dbReference type="PROSITE" id="PS51327"/>
    </source>
</evidence>
<dbReference type="Pfam" id="PF00636">
    <property type="entry name" value="Ribonuclease_3"/>
    <property type="match status" value="2"/>
</dbReference>
<dbReference type="Proteomes" id="UP001143981">
    <property type="component" value="Unassembled WGS sequence"/>
</dbReference>
<dbReference type="GO" id="GO:0005524">
    <property type="term" value="F:ATP binding"/>
    <property type="evidence" value="ECO:0007669"/>
    <property type="project" value="UniProtKB-KW"/>
</dbReference>
<dbReference type="CDD" id="cd18034">
    <property type="entry name" value="DEXHc_dicer"/>
    <property type="match status" value="1"/>
</dbReference>
<feature type="domain" description="Helicase C-terminal" evidence="10">
    <location>
        <begin position="473"/>
        <end position="646"/>
    </location>
</feature>
<feature type="domain" description="Dicer dsRNA-binding fold" evidence="11">
    <location>
        <begin position="775"/>
        <end position="903"/>
    </location>
</feature>
<dbReference type="OrthoDB" id="416741at2759"/>
<keyword evidence="1" id="KW-0677">Repeat</keyword>
<dbReference type="EMBL" id="JANBOI010000002">
    <property type="protein sequence ID" value="KAJ1736158.1"/>
    <property type="molecule type" value="Genomic_DNA"/>
</dbReference>
<evidence type="ECO:0000256" key="7">
    <source>
        <dbReference type="SAM" id="MobiDB-lite"/>
    </source>
</evidence>
<evidence type="ECO:0000313" key="13">
    <source>
        <dbReference type="Proteomes" id="UP001143981"/>
    </source>
</evidence>
<keyword evidence="4" id="KW-0347">Helicase</keyword>
<dbReference type="InterPro" id="IPR036389">
    <property type="entry name" value="RNase_III_sf"/>
</dbReference>
<keyword evidence="13" id="KW-1185">Reference proteome</keyword>
<feature type="region of interest" description="Disordered" evidence="7">
    <location>
        <begin position="1725"/>
        <end position="1794"/>
    </location>
</feature>
<feature type="compositionally biased region" description="Low complexity" evidence="7">
    <location>
        <begin position="1998"/>
        <end position="2014"/>
    </location>
</feature>
<evidence type="ECO:0000256" key="6">
    <source>
        <dbReference type="PROSITE-ProRule" id="PRU00657"/>
    </source>
</evidence>
<dbReference type="PROSITE" id="PS51327">
    <property type="entry name" value="DICER_DSRBF"/>
    <property type="match status" value="1"/>
</dbReference>
<feature type="region of interest" description="Disordered" evidence="7">
    <location>
        <begin position="1169"/>
        <end position="1207"/>
    </location>
</feature>
<gene>
    <name evidence="12" type="primary">dcl1</name>
    <name evidence="12" type="ORF">LPJ61_000117</name>
</gene>
<evidence type="ECO:0000256" key="3">
    <source>
        <dbReference type="ARBA" id="ARBA00022801"/>
    </source>
</evidence>
<comment type="similarity">
    <text evidence="6">Belongs to the helicase family. Dicer subfamily.</text>
</comment>
<dbReference type="InterPro" id="IPR001650">
    <property type="entry name" value="Helicase_C-like"/>
</dbReference>